<feature type="compositionally biased region" description="Basic and acidic residues" evidence="4">
    <location>
        <begin position="184"/>
        <end position="203"/>
    </location>
</feature>
<evidence type="ECO:0000256" key="2">
    <source>
        <dbReference type="ARBA" id="ARBA00023242"/>
    </source>
</evidence>
<feature type="compositionally biased region" description="Acidic residues" evidence="4">
    <location>
        <begin position="296"/>
        <end position="305"/>
    </location>
</feature>
<feature type="compositionally biased region" description="Low complexity" evidence="4">
    <location>
        <begin position="12"/>
        <end position="30"/>
    </location>
</feature>
<keyword evidence="2" id="KW-0539">Nucleus</keyword>
<dbReference type="InterPro" id="IPR039896">
    <property type="entry name" value="Red-like"/>
</dbReference>
<dbReference type="STRING" id="71717.A0A4Y7THZ0"/>
<evidence type="ECO:0000313" key="6">
    <source>
        <dbReference type="EMBL" id="TEB33182.1"/>
    </source>
</evidence>
<evidence type="ECO:0000256" key="4">
    <source>
        <dbReference type="SAM" id="MobiDB-lite"/>
    </source>
</evidence>
<keyword evidence="3" id="KW-0175">Coiled coil</keyword>
<dbReference type="OrthoDB" id="3366823at2759"/>
<feature type="compositionally biased region" description="Basic and acidic residues" evidence="4">
    <location>
        <begin position="410"/>
        <end position="439"/>
    </location>
</feature>
<dbReference type="AlphaFoldDB" id="A0A4Y7THZ0"/>
<proteinExistence type="predicted"/>
<dbReference type="InterPro" id="IPR012916">
    <property type="entry name" value="RED_N"/>
</dbReference>
<evidence type="ECO:0000313" key="7">
    <source>
        <dbReference type="Proteomes" id="UP000298030"/>
    </source>
</evidence>
<feature type="compositionally biased region" description="Basic and acidic residues" evidence="4">
    <location>
        <begin position="55"/>
        <end position="75"/>
    </location>
</feature>
<dbReference type="PANTHER" id="PTHR12765">
    <property type="entry name" value="RED PROTEIN IK FACTOR CYTOKINE IK"/>
    <property type="match status" value="1"/>
</dbReference>
<evidence type="ECO:0000256" key="1">
    <source>
        <dbReference type="ARBA" id="ARBA00004123"/>
    </source>
</evidence>
<dbReference type="EMBL" id="QPFP01000013">
    <property type="protein sequence ID" value="TEB33182.1"/>
    <property type="molecule type" value="Genomic_DNA"/>
</dbReference>
<feature type="compositionally biased region" description="Basic and acidic residues" evidence="4">
    <location>
        <begin position="373"/>
        <end position="382"/>
    </location>
</feature>
<feature type="region of interest" description="Disordered" evidence="4">
    <location>
        <begin position="147"/>
        <end position="439"/>
    </location>
</feature>
<dbReference type="GO" id="GO:0005634">
    <property type="term" value="C:nucleus"/>
    <property type="evidence" value="ECO:0007669"/>
    <property type="project" value="UniProtKB-SubCell"/>
</dbReference>
<gene>
    <name evidence="6" type="ORF">FA13DRAFT_1730943</name>
</gene>
<organism evidence="6 7">
    <name type="scientific">Coprinellus micaceus</name>
    <name type="common">Glistening ink-cap mushroom</name>
    <name type="synonym">Coprinus micaceus</name>
    <dbReference type="NCBI Taxonomy" id="71717"/>
    <lineage>
        <taxon>Eukaryota</taxon>
        <taxon>Fungi</taxon>
        <taxon>Dikarya</taxon>
        <taxon>Basidiomycota</taxon>
        <taxon>Agaricomycotina</taxon>
        <taxon>Agaricomycetes</taxon>
        <taxon>Agaricomycetidae</taxon>
        <taxon>Agaricales</taxon>
        <taxon>Agaricineae</taxon>
        <taxon>Psathyrellaceae</taxon>
        <taxon>Coprinellus</taxon>
    </lineage>
</organism>
<accession>A0A4Y7THZ0</accession>
<feature type="coiled-coil region" evidence="3">
    <location>
        <begin position="75"/>
        <end position="102"/>
    </location>
</feature>
<comment type="subcellular location">
    <subcellularLocation>
        <location evidence="1">Nucleus</location>
    </subcellularLocation>
</comment>
<keyword evidence="7" id="KW-1185">Reference proteome</keyword>
<evidence type="ECO:0000256" key="3">
    <source>
        <dbReference type="SAM" id="Coils"/>
    </source>
</evidence>
<feature type="compositionally biased region" description="Basic and acidic residues" evidence="4">
    <location>
        <begin position="1"/>
        <end position="10"/>
    </location>
</feature>
<feature type="domain" description="RED-like N-terminal" evidence="5">
    <location>
        <begin position="51"/>
        <end position="168"/>
    </location>
</feature>
<protein>
    <recommendedName>
        <fullName evidence="5">RED-like N-terminal domain-containing protein</fullName>
    </recommendedName>
</protein>
<feature type="compositionally biased region" description="Polar residues" evidence="4">
    <location>
        <begin position="247"/>
        <end position="263"/>
    </location>
</feature>
<sequence>MDQSEFRRMLQSEAGSSSASAKKASTSRGSLLATAAKPKKIDSSEPAFKPRKVKTKDSKYRDRASERRHGEGNDYAHVEALLEDFEKQTKEAKSQAEIEEKRKYLGGDSEHSVLVKGLDFALLEQNKAKAALVNDAFDEDSLEKAFQEAASSEKPKKRSKQELLQELKKKRAGGGDVEGEEGGEEGRSKSAGAEAKRLDELKQRGKFKPIGFKPIGQQEGVKKKKKAKEGVDGERKKKKRKVDANSGDATNPKASENGSQISATPARPSAPPEPELVDNDLDIFADAGEYEGLGVGDDDDDEEDTAREVRKPVTMEDEEEGEFVPRQWISVEDDAEPPRHSPSHPRVGSDVEMDEEGEERPMKLKPLASSAFDIKELLEMDRAATSSRKNKKRKDKKAENDTGPAQGDDEAAKSKAAADRAERDYKRLKAYTDKKGSAK</sequence>
<dbReference type="Proteomes" id="UP000298030">
    <property type="component" value="Unassembled WGS sequence"/>
</dbReference>
<name>A0A4Y7THZ0_COPMI</name>
<comment type="caution">
    <text evidence="6">The sequence shown here is derived from an EMBL/GenBank/DDBJ whole genome shotgun (WGS) entry which is preliminary data.</text>
</comment>
<evidence type="ECO:0000259" key="5">
    <source>
        <dbReference type="Pfam" id="PF07808"/>
    </source>
</evidence>
<feature type="region of interest" description="Disordered" evidence="4">
    <location>
        <begin position="1"/>
        <end position="75"/>
    </location>
</feature>
<reference evidence="6 7" key="1">
    <citation type="journal article" date="2019" name="Nat. Ecol. Evol.">
        <title>Megaphylogeny resolves global patterns of mushroom evolution.</title>
        <authorList>
            <person name="Varga T."/>
            <person name="Krizsan K."/>
            <person name="Foldi C."/>
            <person name="Dima B."/>
            <person name="Sanchez-Garcia M."/>
            <person name="Sanchez-Ramirez S."/>
            <person name="Szollosi G.J."/>
            <person name="Szarkandi J.G."/>
            <person name="Papp V."/>
            <person name="Albert L."/>
            <person name="Andreopoulos W."/>
            <person name="Angelini C."/>
            <person name="Antonin V."/>
            <person name="Barry K.W."/>
            <person name="Bougher N.L."/>
            <person name="Buchanan P."/>
            <person name="Buyck B."/>
            <person name="Bense V."/>
            <person name="Catcheside P."/>
            <person name="Chovatia M."/>
            <person name="Cooper J."/>
            <person name="Damon W."/>
            <person name="Desjardin D."/>
            <person name="Finy P."/>
            <person name="Geml J."/>
            <person name="Haridas S."/>
            <person name="Hughes K."/>
            <person name="Justo A."/>
            <person name="Karasinski D."/>
            <person name="Kautmanova I."/>
            <person name="Kiss B."/>
            <person name="Kocsube S."/>
            <person name="Kotiranta H."/>
            <person name="LaButti K.M."/>
            <person name="Lechner B.E."/>
            <person name="Liimatainen K."/>
            <person name="Lipzen A."/>
            <person name="Lukacs Z."/>
            <person name="Mihaltcheva S."/>
            <person name="Morgado L.N."/>
            <person name="Niskanen T."/>
            <person name="Noordeloos M.E."/>
            <person name="Ohm R.A."/>
            <person name="Ortiz-Santana B."/>
            <person name="Ovrebo C."/>
            <person name="Racz N."/>
            <person name="Riley R."/>
            <person name="Savchenko A."/>
            <person name="Shiryaev A."/>
            <person name="Soop K."/>
            <person name="Spirin V."/>
            <person name="Szebenyi C."/>
            <person name="Tomsovsky M."/>
            <person name="Tulloss R.E."/>
            <person name="Uehling J."/>
            <person name="Grigoriev I.V."/>
            <person name="Vagvolgyi C."/>
            <person name="Papp T."/>
            <person name="Martin F.M."/>
            <person name="Miettinen O."/>
            <person name="Hibbett D.S."/>
            <person name="Nagy L.G."/>
        </authorList>
    </citation>
    <scope>NUCLEOTIDE SEQUENCE [LARGE SCALE GENOMIC DNA]</scope>
    <source>
        <strain evidence="6 7">FP101781</strain>
    </source>
</reference>
<dbReference type="Pfam" id="PF07808">
    <property type="entry name" value="RED_N"/>
    <property type="match status" value="1"/>
</dbReference>
<feature type="compositionally biased region" description="Basic and acidic residues" evidence="4">
    <location>
        <begin position="147"/>
        <end position="167"/>
    </location>
</feature>